<sequence length="68" mass="7972">MRKRGIEFRCTNIYKHQLWQYLLANDCVVSWKQKHQSELCTPSSTYLGHRPEIVRWSVAGGGFFGRSL</sequence>
<proteinExistence type="predicted"/>
<reference evidence="2" key="2">
    <citation type="submission" date="2015-01" db="EMBL/GenBank/DDBJ databases">
        <title>Evolutionary Origins and Diversification of the Mycorrhizal Mutualists.</title>
        <authorList>
            <consortium name="DOE Joint Genome Institute"/>
            <consortium name="Mycorrhizal Genomics Consortium"/>
            <person name="Kohler A."/>
            <person name="Kuo A."/>
            <person name="Nagy L.G."/>
            <person name="Floudas D."/>
            <person name="Copeland A."/>
            <person name="Barry K.W."/>
            <person name="Cichocki N."/>
            <person name="Veneault-Fourrey C."/>
            <person name="LaButti K."/>
            <person name="Lindquist E.A."/>
            <person name="Lipzen A."/>
            <person name="Lundell T."/>
            <person name="Morin E."/>
            <person name="Murat C."/>
            <person name="Riley R."/>
            <person name="Ohm R."/>
            <person name="Sun H."/>
            <person name="Tunlid A."/>
            <person name="Henrissat B."/>
            <person name="Grigoriev I.V."/>
            <person name="Hibbett D.S."/>
            <person name="Martin F."/>
        </authorList>
    </citation>
    <scope>NUCLEOTIDE SEQUENCE [LARGE SCALE GENOMIC DNA]</scope>
    <source>
        <strain evidence="2">Ve08.2h10</strain>
    </source>
</reference>
<reference evidence="1 2" key="1">
    <citation type="submission" date="2014-04" db="EMBL/GenBank/DDBJ databases">
        <authorList>
            <consortium name="DOE Joint Genome Institute"/>
            <person name="Kuo A."/>
            <person name="Kohler A."/>
            <person name="Jargeat P."/>
            <person name="Nagy L.G."/>
            <person name="Floudas D."/>
            <person name="Copeland A."/>
            <person name="Barry K.W."/>
            <person name="Cichocki N."/>
            <person name="Veneault-Fourrey C."/>
            <person name="LaButti K."/>
            <person name="Lindquist E.A."/>
            <person name="Lipzen A."/>
            <person name="Lundell T."/>
            <person name="Morin E."/>
            <person name="Murat C."/>
            <person name="Sun H."/>
            <person name="Tunlid A."/>
            <person name="Henrissat B."/>
            <person name="Grigoriev I.V."/>
            <person name="Hibbett D.S."/>
            <person name="Martin F."/>
            <person name="Nordberg H.P."/>
            <person name="Cantor M.N."/>
            <person name="Hua S.X."/>
        </authorList>
    </citation>
    <scope>NUCLEOTIDE SEQUENCE [LARGE SCALE GENOMIC DNA]</scope>
    <source>
        <strain evidence="1 2">Ve08.2h10</strain>
    </source>
</reference>
<dbReference type="HOGENOM" id="CLU_2794695_0_0_1"/>
<name>A0A0D0DP37_9AGAM</name>
<evidence type="ECO:0000313" key="1">
    <source>
        <dbReference type="EMBL" id="KIL00778.1"/>
    </source>
</evidence>
<dbReference type="EMBL" id="KN824827">
    <property type="protein sequence ID" value="KIL00778.1"/>
    <property type="molecule type" value="Genomic_DNA"/>
</dbReference>
<organism evidence="1 2">
    <name type="scientific">Paxillus rubicundulus Ve08.2h10</name>
    <dbReference type="NCBI Taxonomy" id="930991"/>
    <lineage>
        <taxon>Eukaryota</taxon>
        <taxon>Fungi</taxon>
        <taxon>Dikarya</taxon>
        <taxon>Basidiomycota</taxon>
        <taxon>Agaricomycotina</taxon>
        <taxon>Agaricomycetes</taxon>
        <taxon>Agaricomycetidae</taxon>
        <taxon>Boletales</taxon>
        <taxon>Paxilineae</taxon>
        <taxon>Paxillaceae</taxon>
        <taxon>Paxillus</taxon>
    </lineage>
</organism>
<accession>A0A0D0DP37</accession>
<evidence type="ECO:0000313" key="2">
    <source>
        <dbReference type="Proteomes" id="UP000054538"/>
    </source>
</evidence>
<keyword evidence="2" id="KW-1185">Reference proteome</keyword>
<protein>
    <submittedName>
        <fullName evidence="1">Uncharacterized protein</fullName>
    </submittedName>
</protein>
<gene>
    <name evidence="1" type="ORF">PAXRUDRAFT_600467</name>
</gene>
<dbReference type="AlphaFoldDB" id="A0A0D0DP37"/>
<dbReference type="Proteomes" id="UP000054538">
    <property type="component" value="Unassembled WGS sequence"/>
</dbReference>
<dbReference type="InParanoid" id="A0A0D0DP37"/>